<name>A0ABW3RF67_9FLAO</name>
<comment type="similarity">
    <text evidence="2">Belongs to the glycosyl hydrolase 20 family.</text>
</comment>
<dbReference type="SUPFAM" id="SSF55545">
    <property type="entry name" value="beta-N-acetylhexosaminidase-like domain"/>
    <property type="match status" value="1"/>
</dbReference>
<evidence type="ECO:0000259" key="8">
    <source>
        <dbReference type="Pfam" id="PF02838"/>
    </source>
</evidence>
<dbReference type="Pfam" id="PF02838">
    <property type="entry name" value="Glyco_hydro_20b"/>
    <property type="match status" value="1"/>
</dbReference>
<dbReference type="InterPro" id="IPR029018">
    <property type="entry name" value="Hex-like_dom2"/>
</dbReference>
<dbReference type="EC" id="3.2.1.52" evidence="3"/>
<proteinExistence type="inferred from homology"/>
<reference evidence="10" key="1">
    <citation type="journal article" date="2019" name="Int. J. Syst. Evol. Microbiol.">
        <title>The Global Catalogue of Microorganisms (GCM) 10K type strain sequencing project: providing services to taxonomists for standard genome sequencing and annotation.</title>
        <authorList>
            <consortium name="The Broad Institute Genomics Platform"/>
            <consortium name="The Broad Institute Genome Sequencing Center for Infectious Disease"/>
            <person name="Wu L."/>
            <person name="Ma J."/>
        </authorList>
    </citation>
    <scope>NUCLEOTIDE SEQUENCE [LARGE SCALE GENOMIC DNA]</scope>
    <source>
        <strain evidence="10">CCUG 63246</strain>
    </source>
</reference>
<dbReference type="Gene3D" id="3.20.20.80">
    <property type="entry name" value="Glycosidases"/>
    <property type="match status" value="1"/>
</dbReference>
<evidence type="ECO:0000256" key="3">
    <source>
        <dbReference type="ARBA" id="ARBA00012663"/>
    </source>
</evidence>
<dbReference type="PANTHER" id="PTHR22600:SF57">
    <property type="entry name" value="BETA-N-ACETYLHEXOSAMINIDASE"/>
    <property type="match status" value="1"/>
</dbReference>
<feature type="signal peptide" evidence="6">
    <location>
        <begin position="1"/>
        <end position="24"/>
    </location>
</feature>
<keyword evidence="6" id="KW-0732">Signal</keyword>
<sequence length="680" mass="79421">MLDFFKAKVLVYTALLGFCVSGCADSNPENFEDKYPIIPTPQEINYGSDEIQFEHINIQATDFENEGRLLAGFFESKQIKEDTKGLTIELKKSSTENENDEAYSLTISDKIVISATTHKGIYYGIQTLKQIFRKQNKKGVFPKLTLNDWPVFKIRGFMHDTGRNFQSVSQLKEQIEILAQYKYNVFHWHLTDNPGWRLESKIYPELQAEHATTRQKGNFYTQEDFKDILEFCKARNITLIPEFDIPGHTDAFRKALEIDEMRDPKVKPILLDLFQELMDLTSAEDVPYIHMGTDEVRNDFERVSNDVIFEIMNLIRKNNREVIVWKEGIVVKRDSTSINQLWAYHEGRKGHRFIDSRSNYINHLDPFAGMARLYFQQPTRQPKGDSLALGGILAAWPDNNINHERDILIQNPIYPSMVFYADAIWNGRAKDYPEYWAKLPPKGTQEFNDFKAFEKKVITHRDLFFKGKEFQYITQTDKHWKLIGPLNHQGDVETSFPVEESIKDTYNIDGNPYTWTDNHTGGTIHIKHFFGFPAVTEAKQGTYYAYTNIYAPDDRIQDFWVGFQGWSRSGGRRVGPFPDQGDWHTTKPKIWVNNTEIEPPIWKQPNLGTKTDEIPFIDEDYFYRNPTKIHLKKGWNKVLLKIPQDRNSWKWMFTCIPVNITENGVREVPELKYSTKFENN</sequence>
<evidence type="ECO:0000256" key="5">
    <source>
        <dbReference type="ARBA" id="ARBA00023295"/>
    </source>
</evidence>
<feature type="domain" description="Beta-hexosaminidase bacterial type N-terminal" evidence="8">
    <location>
        <begin position="35"/>
        <end position="149"/>
    </location>
</feature>
<comment type="caution">
    <text evidence="9">The sequence shown here is derived from an EMBL/GenBank/DDBJ whole genome shotgun (WGS) entry which is preliminary data.</text>
</comment>
<organism evidence="9 10">
    <name type="scientific">Hwangdonia seohaensis</name>
    <dbReference type="NCBI Taxonomy" id="1240727"/>
    <lineage>
        <taxon>Bacteria</taxon>
        <taxon>Pseudomonadati</taxon>
        <taxon>Bacteroidota</taxon>
        <taxon>Flavobacteriia</taxon>
        <taxon>Flavobacteriales</taxon>
        <taxon>Flavobacteriaceae</taxon>
        <taxon>Hwangdonia</taxon>
    </lineage>
</organism>
<keyword evidence="10" id="KW-1185">Reference proteome</keyword>
<dbReference type="InterPro" id="IPR025705">
    <property type="entry name" value="Beta_hexosaminidase_sua/sub"/>
</dbReference>
<dbReference type="PRINTS" id="PR00738">
    <property type="entry name" value="GLHYDRLASE20"/>
</dbReference>
<evidence type="ECO:0000313" key="9">
    <source>
        <dbReference type="EMBL" id="MFD1163800.1"/>
    </source>
</evidence>
<dbReference type="Gene3D" id="3.30.379.10">
    <property type="entry name" value="Chitobiase/beta-hexosaminidase domain 2-like"/>
    <property type="match status" value="1"/>
</dbReference>
<evidence type="ECO:0000256" key="2">
    <source>
        <dbReference type="ARBA" id="ARBA00006285"/>
    </source>
</evidence>
<dbReference type="InterPro" id="IPR017853">
    <property type="entry name" value="GH"/>
</dbReference>
<feature type="domain" description="Glycoside hydrolase family 20 catalytic" evidence="7">
    <location>
        <begin position="152"/>
        <end position="256"/>
    </location>
</feature>
<dbReference type="InterPro" id="IPR015882">
    <property type="entry name" value="HEX_bac_N"/>
</dbReference>
<dbReference type="SUPFAM" id="SSF51445">
    <property type="entry name" value="(Trans)glycosidases"/>
    <property type="match status" value="1"/>
</dbReference>
<evidence type="ECO:0000259" key="7">
    <source>
        <dbReference type="Pfam" id="PF00728"/>
    </source>
</evidence>
<comment type="catalytic activity">
    <reaction evidence="1">
        <text>Hydrolysis of terminal non-reducing N-acetyl-D-hexosamine residues in N-acetyl-beta-D-hexosaminides.</text>
        <dbReference type="EC" id="3.2.1.52"/>
    </reaction>
</comment>
<dbReference type="RefSeq" id="WP_311942353.1">
    <property type="nucleotide sequence ID" value="NZ_JAVSCK010000005.1"/>
</dbReference>
<protein>
    <recommendedName>
        <fullName evidence="3">beta-N-acetylhexosaminidase</fullName>
        <ecNumber evidence="3">3.2.1.52</ecNumber>
    </recommendedName>
</protein>
<dbReference type="Pfam" id="PF00728">
    <property type="entry name" value="Glyco_hydro_20"/>
    <property type="match status" value="1"/>
</dbReference>
<keyword evidence="4" id="KW-0378">Hydrolase</keyword>
<dbReference type="InterPro" id="IPR015883">
    <property type="entry name" value="Glyco_hydro_20_cat"/>
</dbReference>
<keyword evidence="5" id="KW-0326">Glycosidase</keyword>
<accession>A0ABW3RF67</accession>
<evidence type="ECO:0000256" key="1">
    <source>
        <dbReference type="ARBA" id="ARBA00001231"/>
    </source>
</evidence>
<gene>
    <name evidence="9" type="ORF">ACFQ2E_15325</name>
</gene>
<dbReference type="PANTHER" id="PTHR22600">
    <property type="entry name" value="BETA-HEXOSAMINIDASE"/>
    <property type="match status" value="1"/>
</dbReference>
<evidence type="ECO:0000256" key="4">
    <source>
        <dbReference type="ARBA" id="ARBA00022801"/>
    </source>
</evidence>
<evidence type="ECO:0000313" key="10">
    <source>
        <dbReference type="Proteomes" id="UP001597163"/>
    </source>
</evidence>
<feature type="chain" id="PRO_5046715057" description="beta-N-acetylhexosaminidase" evidence="6">
    <location>
        <begin position="25"/>
        <end position="680"/>
    </location>
</feature>
<evidence type="ECO:0000256" key="6">
    <source>
        <dbReference type="SAM" id="SignalP"/>
    </source>
</evidence>
<dbReference type="Proteomes" id="UP001597163">
    <property type="component" value="Unassembled WGS sequence"/>
</dbReference>
<dbReference type="EMBL" id="JBHTLJ010000005">
    <property type="protein sequence ID" value="MFD1163800.1"/>
    <property type="molecule type" value="Genomic_DNA"/>
</dbReference>